<evidence type="ECO:0000313" key="2">
    <source>
        <dbReference type="EMBL" id="KAJ1114850.1"/>
    </source>
</evidence>
<evidence type="ECO:0000256" key="1">
    <source>
        <dbReference type="SAM" id="MobiDB-lite"/>
    </source>
</evidence>
<comment type="caution">
    <text evidence="2">The sequence shown here is derived from an EMBL/GenBank/DDBJ whole genome shotgun (WGS) entry which is preliminary data.</text>
</comment>
<feature type="region of interest" description="Disordered" evidence="1">
    <location>
        <begin position="1"/>
        <end position="53"/>
    </location>
</feature>
<protein>
    <submittedName>
        <fullName evidence="2">Uncharacterized protein</fullName>
    </submittedName>
</protein>
<dbReference type="AlphaFoldDB" id="A0AAV7NIW0"/>
<gene>
    <name evidence="2" type="ORF">NDU88_003080</name>
</gene>
<evidence type="ECO:0000313" key="3">
    <source>
        <dbReference type="Proteomes" id="UP001066276"/>
    </source>
</evidence>
<name>A0AAV7NIW0_PLEWA</name>
<feature type="compositionally biased region" description="Basic and acidic residues" evidence="1">
    <location>
        <begin position="34"/>
        <end position="48"/>
    </location>
</feature>
<keyword evidence="3" id="KW-1185">Reference proteome</keyword>
<reference evidence="2" key="1">
    <citation type="journal article" date="2022" name="bioRxiv">
        <title>Sequencing and chromosome-scale assembly of the giantPleurodeles waltlgenome.</title>
        <authorList>
            <person name="Brown T."/>
            <person name="Elewa A."/>
            <person name="Iarovenko S."/>
            <person name="Subramanian E."/>
            <person name="Araus A.J."/>
            <person name="Petzold A."/>
            <person name="Susuki M."/>
            <person name="Suzuki K.-i.T."/>
            <person name="Hayashi T."/>
            <person name="Toyoda A."/>
            <person name="Oliveira C."/>
            <person name="Osipova E."/>
            <person name="Leigh N.D."/>
            <person name="Simon A."/>
            <person name="Yun M.H."/>
        </authorList>
    </citation>
    <scope>NUCLEOTIDE SEQUENCE</scope>
    <source>
        <strain evidence="2">20211129_DDA</strain>
        <tissue evidence="2">Liver</tissue>
    </source>
</reference>
<organism evidence="2 3">
    <name type="scientific">Pleurodeles waltl</name>
    <name type="common">Iberian ribbed newt</name>
    <dbReference type="NCBI Taxonomy" id="8319"/>
    <lineage>
        <taxon>Eukaryota</taxon>
        <taxon>Metazoa</taxon>
        <taxon>Chordata</taxon>
        <taxon>Craniata</taxon>
        <taxon>Vertebrata</taxon>
        <taxon>Euteleostomi</taxon>
        <taxon>Amphibia</taxon>
        <taxon>Batrachia</taxon>
        <taxon>Caudata</taxon>
        <taxon>Salamandroidea</taxon>
        <taxon>Salamandridae</taxon>
        <taxon>Pleurodelinae</taxon>
        <taxon>Pleurodeles</taxon>
    </lineage>
</organism>
<proteinExistence type="predicted"/>
<sequence length="81" mass="8200">MTPSCASQVPSPSLSGAPEHWGVDHLPDCSQLDAGDHEGPSREPDGRGLGRGVTEVWSGAVPLPGEGAAVLAAEPGPCECR</sequence>
<dbReference type="EMBL" id="JANPWB010000012">
    <property type="protein sequence ID" value="KAJ1114850.1"/>
    <property type="molecule type" value="Genomic_DNA"/>
</dbReference>
<feature type="compositionally biased region" description="Polar residues" evidence="1">
    <location>
        <begin position="1"/>
        <end position="14"/>
    </location>
</feature>
<dbReference type="Proteomes" id="UP001066276">
    <property type="component" value="Chromosome 8"/>
</dbReference>
<accession>A0AAV7NIW0</accession>